<dbReference type="InterPro" id="IPR018159">
    <property type="entry name" value="Spectrin/alpha-actinin"/>
</dbReference>
<accession>A0A4Q7PNF7</accession>
<dbReference type="Proteomes" id="UP000292927">
    <property type="component" value="Unassembled WGS sequence"/>
</dbReference>
<keyword evidence="2" id="KW-0136">Cellulose degradation</keyword>
<evidence type="ECO:0000259" key="8">
    <source>
        <dbReference type="Pfam" id="PF03442"/>
    </source>
</evidence>
<feature type="coiled-coil region" evidence="5">
    <location>
        <begin position="1948"/>
        <end position="1979"/>
    </location>
</feature>
<feature type="domain" description="Carbohydrate binding X2" evidence="8">
    <location>
        <begin position="1198"/>
        <end position="1264"/>
    </location>
</feature>
<sequence>MKSKRTNRFLALLLTFCMVIAMVPAAPSVAVTAAPASVTQINTVEDLKAFRDSVNGGNSYSGQTVTLNADLDLAGESNWTPIGTSSNAFRGVFDGQNHIIYNMTINTTQRYCGFFGYLNGAAVRRLGIENANVTSSGNDVAILSGYAQGSTIERCYVTGAVKGYAAVSGLLGSTYSTLTTVQNCYARVDLKPTGGRGDTAGISGWNSSSSISIINCYSACIGELRPIAGWSDGAAVPNEKITNTYFDKTLSPNFSSSSGRTDLGRTSGELKQQNNYINWDFSNTWTIDPAKNGGYPYLQGFIPGLGGAPGSISITVTDTEKNPVTDATVIIKDSNQNETVLNHQGDGVYSGTVTSSDTVYDILVNGDKVGNITQSGNGAVSTDVEITPSPADTHLNHPVCGLSCTHGDPAHAELVWTAWESADSMPHSGGNYYLKQDVRLDSRWDVDANINLCLNGHTVTGPAVFAGSDMPRASVQVKSGASLTVCDCAGEAGGINGVNALYCAAGGTLSIYQGHFTGAGSAIVCDGTVSIYGGSYEADSYVIDTTGYPDSTFGKLYLTGSPVLTLSGTGSVSAIIKVGNKESIDAKGYRGSSATIDCAGVDIGETVVSSVDDVNKELFTLVSEDYILKQNGTDLVLAAKLFDLQTAINESSGTAGQPEVITIPAGGIAITATITIPSGKYVTLTGGALTRAASCTGNMFEAVAGNSSLTLENITLDGNKGEVPSAGNILKFNKGGTLTINNGAVLENNANTAISFGAGYNVTANLVMNGGSITGNSSTGMGGAINLGDNGGTINFTMNGGVISNNTAVRGGGAISDTGWGSTTIRITDGSLTGNTVTGTDADATYGGAIYSNSVLIVTGGEISGNSVLYGRGGGIYKAAGGSSPELVITGGTIRDNTARTAVEAERKGHNVYVVNSTFTLGGSANIPNGLYLDLRSKPFQISSALENKVEIEGIYGYPEAGDVVASGKDYTITPEDLAKFSYKDDAFWFTLQNNQIKLASVTCTVALPAGEGYTVTGSSDPVVKGGSYSFTLALADTYYKTAAFAVKANGVLLTEHNGSYTISDIVENQTVTVEGVAQDMAAPSAQITLGSNHWTSFLNTITFGLFFKETQTVEITADDADSGVEKVQYLLTDAVYSDGKELNDANVSWTDYTGTFTMAPNSRTYIYAKATDQVGNVAFIRSDGIVLYTDSAQDTGSISFTKTGVSDVTAQVKLNGNTVKEIQCGGTVLTKNVDYTVSSEGEITFKAVWLDTLAADVKPYILTVSYHPLGMEYAEKDGNAAPAATEIALTVSKAAGSVKELSDPSKVYDGQPVEDASFTALSSGAARVEYKLRNADDSTYSAIKPSVRGDYTLRVSVAGDENYGAASATKDFTISYLEAPQVPYTLSGIQGENGWFRSDVEILPPAGWTISTALNGIYGEKLTLTGSTDGETVYLKNAQGQMTDGIAAETVKIDKTAPEGEITIASDKWGEFLNAISFGLFFNKNVDVSITASDTGSGVKSIQYFRSETGLSENEVKVLTGWSDYKELISETAKDAVKFVYYVKISDDAGNVTYISSDGAVFDIMAPAVSGVSDGSTYYTTQIADVQDANLESVTLNGEDVTGAVALPGNREEAYTITAVDKAGNSTVVTVTMKPVSTIAEPIDSITEDQVTSADITVIEAVKAAAEAVDQRNAADEEKAALQEILDRCQAMLEKIQAVSDEAKAVTDGVDGYDPQTVNSSDKENIESLVSRIDSLLMSGNLTEGERSLLDAVREAAAGLLDNIAETTAEYERVNDASEQYSPDTVKSSDKEEIEKLIGDIDILLTTQNLTEPERNVLHDSKTKLEGLLAKLQDVAELLDQLEKEMGGYTSETVKSTDEDAVRQIVEEAKMLQETGNLTAEEKKVLSEIISKGEELLEKISEISGALNEIRDQAENIDFDQADSEDQSSINDLVENIEGQLSGGHLTDDEKAELEELKDRLEELLDEIGKASEAVKEAGKGIEGIHRDNVKPEDKAALEEAKNAYEKVMEEQGNHLTEAEKKEISDQLAEIDALLELIDRIENPSPGTGDNSRLFLWFILTLLSGGAALTLAARGRRKKNL</sequence>
<feature type="signal peptide" evidence="7">
    <location>
        <begin position="1"/>
        <end position="25"/>
    </location>
</feature>
<dbReference type="Gene3D" id="2.160.20.110">
    <property type="match status" value="1"/>
</dbReference>
<keyword evidence="5" id="KW-0175">Coiled coil</keyword>
<dbReference type="InterPro" id="IPR005102">
    <property type="entry name" value="Carbo-bd_X2"/>
</dbReference>
<feature type="coiled-coil region" evidence="5">
    <location>
        <begin position="1826"/>
        <end position="1853"/>
    </location>
</feature>
<keyword evidence="6" id="KW-1133">Transmembrane helix</keyword>
<keyword evidence="3" id="KW-0119">Carbohydrate metabolism</keyword>
<keyword evidence="4" id="KW-0624">Polysaccharide degradation</keyword>
<dbReference type="SMART" id="SM00710">
    <property type="entry name" value="PbH1"/>
    <property type="match status" value="7"/>
</dbReference>
<dbReference type="RefSeq" id="WP_130435200.1">
    <property type="nucleotide sequence ID" value="NZ_SGXF01000003.1"/>
</dbReference>
<dbReference type="InterPro" id="IPR012334">
    <property type="entry name" value="Pectin_lyas_fold"/>
</dbReference>
<evidence type="ECO:0000256" key="6">
    <source>
        <dbReference type="SAM" id="Phobius"/>
    </source>
</evidence>
<dbReference type="SUPFAM" id="SSF81296">
    <property type="entry name" value="E set domains"/>
    <property type="match status" value="1"/>
</dbReference>
<protein>
    <submittedName>
        <fullName evidence="9">Carbohydrate binding protein with CBMX2 domain</fullName>
    </submittedName>
</protein>
<evidence type="ECO:0000256" key="5">
    <source>
        <dbReference type="SAM" id="Coils"/>
    </source>
</evidence>
<feature type="chain" id="PRO_5020458926" evidence="7">
    <location>
        <begin position="26"/>
        <end position="2082"/>
    </location>
</feature>
<dbReference type="Pfam" id="PF03442">
    <property type="entry name" value="CBM_X2"/>
    <property type="match status" value="1"/>
</dbReference>
<evidence type="ECO:0000313" key="10">
    <source>
        <dbReference type="Proteomes" id="UP000292927"/>
    </source>
</evidence>
<dbReference type="Gene3D" id="2.160.20.10">
    <property type="entry name" value="Single-stranded right-handed beta-helix, Pectin lyase-like"/>
    <property type="match status" value="1"/>
</dbReference>
<dbReference type="InterPro" id="IPR013783">
    <property type="entry name" value="Ig-like_fold"/>
</dbReference>
<evidence type="ECO:0000313" key="9">
    <source>
        <dbReference type="EMBL" id="RZT00593.1"/>
    </source>
</evidence>
<organism evidence="9 10">
    <name type="scientific">Cuneatibacter caecimuris</name>
    <dbReference type="NCBI Taxonomy" id="1796618"/>
    <lineage>
        <taxon>Bacteria</taxon>
        <taxon>Bacillati</taxon>
        <taxon>Bacillota</taxon>
        <taxon>Clostridia</taxon>
        <taxon>Lachnospirales</taxon>
        <taxon>Lachnospiraceae</taxon>
        <taxon>Cuneatibacter</taxon>
    </lineage>
</organism>
<keyword evidence="6" id="KW-0472">Membrane</keyword>
<dbReference type="SUPFAM" id="SSF51126">
    <property type="entry name" value="Pectin lyase-like"/>
    <property type="match status" value="1"/>
</dbReference>
<evidence type="ECO:0000256" key="2">
    <source>
        <dbReference type="ARBA" id="ARBA00023001"/>
    </source>
</evidence>
<dbReference type="EMBL" id="SGXF01000003">
    <property type="protein sequence ID" value="RZT00593.1"/>
    <property type="molecule type" value="Genomic_DNA"/>
</dbReference>
<dbReference type="InterPro" id="IPR014756">
    <property type="entry name" value="Ig_E-set"/>
</dbReference>
<gene>
    <name evidence="9" type="ORF">EV209_1917</name>
</gene>
<dbReference type="GO" id="GO:0030245">
    <property type="term" value="P:cellulose catabolic process"/>
    <property type="evidence" value="ECO:0007669"/>
    <property type="project" value="UniProtKB-KW"/>
</dbReference>
<dbReference type="CDD" id="cd00176">
    <property type="entry name" value="SPEC"/>
    <property type="match status" value="1"/>
</dbReference>
<dbReference type="Gene3D" id="2.60.40.10">
    <property type="entry name" value="Immunoglobulins"/>
    <property type="match status" value="1"/>
</dbReference>
<dbReference type="InterPro" id="IPR011050">
    <property type="entry name" value="Pectin_lyase_fold/virulence"/>
</dbReference>
<dbReference type="InterPro" id="IPR006626">
    <property type="entry name" value="PbH1"/>
</dbReference>
<evidence type="ECO:0000256" key="3">
    <source>
        <dbReference type="ARBA" id="ARBA00023277"/>
    </source>
</evidence>
<reference evidence="9 10" key="1">
    <citation type="submission" date="2019-02" db="EMBL/GenBank/DDBJ databases">
        <title>Genomic Encyclopedia of Type Strains, Phase IV (KMG-IV): sequencing the most valuable type-strain genomes for metagenomic binning, comparative biology and taxonomic classification.</title>
        <authorList>
            <person name="Goeker M."/>
        </authorList>
    </citation>
    <scope>NUCLEOTIDE SEQUENCE [LARGE SCALE GENOMIC DNA]</scope>
    <source>
        <strain evidence="9 10">DSM 29486</strain>
    </source>
</reference>
<evidence type="ECO:0000256" key="4">
    <source>
        <dbReference type="ARBA" id="ARBA00023326"/>
    </source>
</evidence>
<keyword evidence="6" id="KW-0812">Transmembrane</keyword>
<proteinExistence type="predicted"/>
<evidence type="ECO:0000256" key="1">
    <source>
        <dbReference type="ARBA" id="ARBA00022729"/>
    </source>
</evidence>
<keyword evidence="10" id="KW-1185">Reference proteome</keyword>
<keyword evidence="1 7" id="KW-0732">Signal</keyword>
<name>A0A4Q7PNF7_9FIRM</name>
<dbReference type="OrthoDB" id="1987399at2"/>
<feature type="coiled-coil region" evidence="5">
    <location>
        <begin position="1666"/>
        <end position="1703"/>
    </location>
</feature>
<comment type="caution">
    <text evidence="9">The sequence shown here is derived from an EMBL/GenBank/DDBJ whole genome shotgun (WGS) entry which is preliminary data.</text>
</comment>
<feature type="transmembrane region" description="Helical" evidence="6">
    <location>
        <begin position="2055"/>
        <end position="2074"/>
    </location>
</feature>
<evidence type="ECO:0000256" key="7">
    <source>
        <dbReference type="SAM" id="SignalP"/>
    </source>
</evidence>